<dbReference type="AlphaFoldDB" id="A0A2A6FH71"/>
<dbReference type="Pfam" id="PF01408">
    <property type="entry name" value="GFO_IDH_MocA"/>
    <property type="match status" value="1"/>
</dbReference>
<dbReference type="PANTHER" id="PTHR43708:SF5">
    <property type="entry name" value="CONSERVED EXPRESSED OXIDOREDUCTASE (EUROFUNG)-RELATED"/>
    <property type="match status" value="1"/>
</dbReference>
<accession>A0A2A6FH71</accession>
<dbReference type="Gene3D" id="3.30.360.10">
    <property type="entry name" value="Dihydrodipicolinate Reductase, domain 2"/>
    <property type="match status" value="1"/>
</dbReference>
<evidence type="ECO:0000256" key="1">
    <source>
        <dbReference type="ARBA" id="ARBA00010928"/>
    </source>
</evidence>
<evidence type="ECO:0000259" key="3">
    <source>
        <dbReference type="Pfam" id="PF01408"/>
    </source>
</evidence>
<dbReference type="InterPro" id="IPR051317">
    <property type="entry name" value="Gfo/Idh/MocA_oxidoreduct"/>
</dbReference>
<dbReference type="Gene3D" id="3.40.50.720">
    <property type="entry name" value="NAD(P)-binding Rossmann-like Domain"/>
    <property type="match status" value="1"/>
</dbReference>
<dbReference type="GO" id="GO:0000166">
    <property type="term" value="F:nucleotide binding"/>
    <property type="evidence" value="ECO:0007669"/>
    <property type="project" value="InterPro"/>
</dbReference>
<dbReference type="RefSeq" id="WP_097573229.1">
    <property type="nucleotide sequence ID" value="NZ_NWQG01000049.1"/>
</dbReference>
<dbReference type="Proteomes" id="UP000219182">
    <property type="component" value="Unassembled WGS sequence"/>
</dbReference>
<dbReference type="SUPFAM" id="SSF51735">
    <property type="entry name" value="NAD(P)-binding Rossmann-fold domains"/>
    <property type="match status" value="1"/>
</dbReference>
<reference evidence="4 5" key="1">
    <citation type="submission" date="2017-09" db="EMBL/GenBank/DDBJ databases">
        <title>Mesorhizobum sanjuanii sp. nov. isolated from nodules of Lotus tenuis in saline-alkaline lowlands of Flooding Pampa.</title>
        <authorList>
            <person name="Sannazzaro A.I."/>
            <person name="Torres Tejerizo G.A."/>
            <person name="Fontana F."/>
            <person name="Cumpa Velazquez L.M."/>
            <person name="Hansen L."/>
            <person name="Pistorio M."/>
            <person name="Estrella M.J."/>
        </authorList>
    </citation>
    <scope>NUCLEOTIDE SEQUENCE [LARGE SCALE GENOMIC DNA]</scope>
    <source>
        <strain evidence="4 5">BSA136</strain>
    </source>
</reference>
<dbReference type="EMBL" id="NWQG01000049">
    <property type="protein sequence ID" value="PDQ21299.1"/>
    <property type="molecule type" value="Genomic_DNA"/>
</dbReference>
<gene>
    <name evidence="4" type="ORF">CN311_09910</name>
</gene>
<protein>
    <submittedName>
        <fullName evidence="4">Oxidoreductase</fullName>
    </submittedName>
</protein>
<organism evidence="4 5">
    <name type="scientific">Mesorhizobium sanjuanii</name>
    <dbReference type="NCBI Taxonomy" id="2037900"/>
    <lineage>
        <taxon>Bacteria</taxon>
        <taxon>Pseudomonadati</taxon>
        <taxon>Pseudomonadota</taxon>
        <taxon>Alphaproteobacteria</taxon>
        <taxon>Hyphomicrobiales</taxon>
        <taxon>Phyllobacteriaceae</taxon>
        <taxon>Mesorhizobium</taxon>
    </lineage>
</organism>
<proteinExistence type="inferred from homology"/>
<feature type="domain" description="Gfo/Idh/MocA-like oxidoreductase N-terminal" evidence="3">
    <location>
        <begin position="6"/>
        <end position="124"/>
    </location>
</feature>
<keyword evidence="5" id="KW-1185">Reference proteome</keyword>
<keyword evidence="2" id="KW-0560">Oxidoreductase</keyword>
<name>A0A2A6FH71_9HYPH</name>
<comment type="caution">
    <text evidence="4">The sequence shown here is derived from an EMBL/GenBank/DDBJ whole genome shotgun (WGS) entry which is preliminary data.</text>
</comment>
<dbReference type="GO" id="GO:0016491">
    <property type="term" value="F:oxidoreductase activity"/>
    <property type="evidence" value="ECO:0007669"/>
    <property type="project" value="UniProtKB-KW"/>
</dbReference>
<sequence>MQDRIIGVGVIGCGEIAQLMHLPYLQELPAFRIAALCDISPGTVDKIGDHYGVAARYTDHRALLADPNVDAVVICTYDHGEMVTDAIRAGKHLIVEKPLAFTPEEARPLVEQAERSGLVALVGYMKFYDPGYEIGLERIAAIGRPKSIHVHDFAGRFDRYGKLYTQTRIADVPADLLAAGRDAVARRVDVALGPDHAGYRDLYLLLLGLSSHDLAVMRGAFGTPSHVVHAQQTGPNQLLAVLDYDGIPCLFDMALAQYEWWDEWIHVHGERDEVRIDFQNPYFRNASAIVRVREAAGETASERVIPGIPDTAFRREWQHFADCILAGAKPRTPLSGGLADLDLAVQIIQAMPPKRL</sequence>
<evidence type="ECO:0000313" key="4">
    <source>
        <dbReference type="EMBL" id="PDQ21299.1"/>
    </source>
</evidence>
<dbReference type="InterPro" id="IPR036291">
    <property type="entry name" value="NAD(P)-bd_dom_sf"/>
</dbReference>
<dbReference type="PANTHER" id="PTHR43708">
    <property type="entry name" value="CONSERVED EXPRESSED OXIDOREDUCTASE (EUROFUNG)"/>
    <property type="match status" value="1"/>
</dbReference>
<dbReference type="SUPFAM" id="SSF55347">
    <property type="entry name" value="Glyceraldehyde-3-phosphate dehydrogenase-like, C-terminal domain"/>
    <property type="match status" value="1"/>
</dbReference>
<evidence type="ECO:0000313" key="5">
    <source>
        <dbReference type="Proteomes" id="UP000219182"/>
    </source>
</evidence>
<evidence type="ECO:0000256" key="2">
    <source>
        <dbReference type="ARBA" id="ARBA00023002"/>
    </source>
</evidence>
<comment type="similarity">
    <text evidence="1">Belongs to the Gfo/Idh/MocA family.</text>
</comment>
<dbReference type="InterPro" id="IPR000683">
    <property type="entry name" value="Gfo/Idh/MocA-like_OxRdtase_N"/>
</dbReference>